<dbReference type="Proteomes" id="UP000014977">
    <property type="component" value="Unassembled WGS sequence"/>
</dbReference>
<dbReference type="eggNOG" id="COG4659">
    <property type="taxonomic scope" value="Bacteria"/>
</dbReference>
<evidence type="ECO:0000256" key="2">
    <source>
        <dbReference type="ARBA" id="ARBA00022553"/>
    </source>
</evidence>
<evidence type="ECO:0000313" key="8">
    <source>
        <dbReference type="EMBL" id="EPR34163.1"/>
    </source>
</evidence>
<dbReference type="HAMAP" id="MF_00479">
    <property type="entry name" value="RsxG_RnfG"/>
    <property type="match status" value="1"/>
</dbReference>
<dbReference type="STRING" id="897.B2D07_13710"/>
<keyword evidence="5 6" id="KW-0249">Electron transport</keyword>
<dbReference type="PANTHER" id="PTHR36118">
    <property type="entry name" value="ION-TRANSLOCATING OXIDOREDUCTASE COMPLEX SUBUNIT G"/>
    <property type="match status" value="1"/>
</dbReference>
<dbReference type="RefSeq" id="WP_020878508.1">
    <property type="nucleotide sequence ID" value="NZ_ATHJ01000119.1"/>
</dbReference>
<dbReference type="AlphaFoldDB" id="S7UPB8"/>
<comment type="subunit">
    <text evidence="6">The complex is composed of six subunits: RnfA, RnfB, RnfC, RnfD, RnfE and RnfG.</text>
</comment>
<accession>S7UPB8</accession>
<dbReference type="PIRSF" id="PIRSF006091">
    <property type="entry name" value="E_trnsport_RnfG"/>
    <property type="match status" value="1"/>
</dbReference>
<evidence type="ECO:0000259" key="7">
    <source>
        <dbReference type="SMART" id="SM00900"/>
    </source>
</evidence>
<keyword evidence="6" id="KW-1278">Translocase</keyword>
<protein>
    <recommendedName>
        <fullName evidence="6">Ion-translocating oxidoreductase complex subunit G</fullName>
        <ecNumber evidence="6">7.-.-.-</ecNumber>
    </recommendedName>
    <alternativeName>
        <fullName evidence="6">Rnf electron transport complex subunit G</fullName>
    </alternativeName>
</protein>
<comment type="subcellular location">
    <subcellularLocation>
        <location evidence="6">Cell membrane</location>
        <topology evidence="6">Single-pass membrane protein</topology>
    </subcellularLocation>
</comment>
<dbReference type="GO" id="GO:0009055">
    <property type="term" value="F:electron transfer activity"/>
    <property type="evidence" value="ECO:0007669"/>
    <property type="project" value="InterPro"/>
</dbReference>
<keyword evidence="4 6" id="KW-0288">FMN</keyword>
<organism evidence="8 9">
    <name type="scientific">Desulfococcus multivorans DSM 2059</name>
    <dbReference type="NCBI Taxonomy" id="1121405"/>
    <lineage>
        <taxon>Bacteria</taxon>
        <taxon>Pseudomonadati</taxon>
        <taxon>Thermodesulfobacteriota</taxon>
        <taxon>Desulfobacteria</taxon>
        <taxon>Desulfobacterales</taxon>
        <taxon>Desulfococcaceae</taxon>
        <taxon>Desulfococcus</taxon>
    </lineage>
</organism>
<name>S7UPB8_DESML</name>
<evidence type="ECO:0000256" key="1">
    <source>
        <dbReference type="ARBA" id="ARBA00022448"/>
    </source>
</evidence>
<keyword evidence="9" id="KW-1185">Reference proteome</keyword>
<dbReference type="InterPro" id="IPR010209">
    <property type="entry name" value="Ion_transpt_RnfG/RsxG"/>
</dbReference>
<evidence type="ECO:0000256" key="6">
    <source>
        <dbReference type="HAMAP-Rule" id="MF_00479"/>
    </source>
</evidence>
<dbReference type="InterPro" id="IPR007329">
    <property type="entry name" value="FMN-bd"/>
</dbReference>
<comment type="caution">
    <text evidence="8">The sequence shown here is derived from an EMBL/GenBank/DDBJ whole genome shotgun (WGS) entry which is preliminary data.</text>
</comment>
<keyword evidence="1 6" id="KW-0813">Transport</keyword>
<evidence type="ECO:0000256" key="5">
    <source>
        <dbReference type="ARBA" id="ARBA00022982"/>
    </source>
</evidence>
<keyword evidence="6" id="KW-0812">Transmembrane</keyword>
<comment type="similarity">
    <text evidence="6">Belongs to the RnfG family.</text>
</comment>
<keyword evidence="2 6" id="KW-0597">Phosphoprotein</keyword>
<comment type="cofactor">
    <cofactor evidence="6">
        <name>FMN</name>
        <dbReference type="ChEBI" id="CHEBI:58210"/>
    </cofactor>
</comment>
<reference evidence="8 9" key="1">
    <citation type="journal article" date="2013" name="Genome Announc.">
        <title>Draft genome sequences for three mercury-methylating, sulfate-reducing bacteria.</title>
        <authorList>
            <person name="Brown S.D."/>
            <person name="Hurt R.A.Jr."/>
            <person name="Gilmour C.C."/>
            <person name="Elias D.A."/>
        </authorList>
    </citation>
    <scope>NUCLEOTIDE SEQUENCE [LARGE SCALE GENOMIC DNA]</scope>
    <source>
        <strain evidence="8 9">DSM 2059</strain>
    </source>
</reference>
<dbReference type="EMBL" id="ATHJ01000119">
    <property type="protein sequence ID" value="EPR34163.1"/>
    <property type="molecule type" value="Genomic_DNA"/>
</dbReference>
<gene>
    <name evidence="6" type="primary">rnfG</name>
    <name evidence="8" type="ORF">dsmv_3375</name>
</gene>
<dbReference type="Pfam" id="PF04205">
    <property type="entry name" value="FMN_bind"/>
    <property type="match status" value="1"/>
</dbReference>
<sequence length="227" mass="24356">MKPIEPMEPMPPSTFERLKNNNIIQAWLVLFLALCFGSALAGVQMTLGPKIETNKINETREKVPELVLGKAAAQKMAEQGQNLEALPENIVVEKPGKQSTYNVFEARKDGDRLGWVVKAGGQGYADKIELLLGLDAKAENITGIFVLEQKETPGLGNKIVTDEWRDQFKGVGTDQLLTVVKGGKTSVPNEINAVTGATISSRSVTDIINTAVADLKGPLTAKGSGGK</sequence>
<comment type="function">
    <text evidence="6">Part of a membrane-bound complex that couples electron transfer with translocation of ions across the membrane.</text>
</comment>
<keyword evidence="6" id="KW-1133">Transmembrane helix</keyword>
<evidence type="ECO:0000256" key="3">
    <source>
        <dbReference type="ARBA" id="ARBA00022630"/>
    </source>
</evidence>
<feature type="modified residue" description="FMN phosphoryl threonine" evidence="6">
    <location>
        <position position="198"/>
    </location>
</feature>
<dbReference type="SMART" id="SM00900">
    <property type="entry name" value="FMN_bind"/>
    <property type="match status" value="1"/>
</dbReference>
<proteinExistence type="inferred from homology"/>
<dbReference type="GO" id="GO:0022900">
    <property type="term" value="P:electron transport chain"/>
    <property type="evidence" value="ECO:0007669"/>
    <property type="project" value="UniProtKB-UniRule"/>
</dbReference>
<evidence type="ECO:0000256" key="4">
    <source>
        <dbReference type="ARBA" id="ARBA00022643"/>
    </source>
</evidence>
<keyword evidence="6" id="KW-0472">Membrane</keyword>
<dbReference type="EC" id="7.-.-.-" evidence="6"/>
<keyword evidence="3 6" id="KW-0285">Flavoprotein</keyword>
<evidence type="ECO:0000313" key="9">
    <source>
        <dbReference type="Proteomes" id="UP000014977"/>
    </source>
</evidence>
<keyword evidence="6" id="KW-1003">Cell membrane</keyword>
<dbReference type="PANTHER" id="PTHR36118:SF1">
    <property type="entry name" value="ION-TRANSLOCATING OXIDOREDUCTASE COMPLEX SUBUNIT G"/>
    <property type="match status" value="1"/>
</dbReference>
<dbReference type="GO" id="GO:0010181">
    <property type="term" value="F:FMN binding"/>
    <property type="evidence" value="ECO:0007669"/>
    <property type="project" value="InterPro"/>
</dbReference>
<dbReference type="GO" id="GO:0005886">
    <property type="term" value="C:plasma membrane"/>
    <property type="evidence" value="ECO:0007669"/>
    <property type="project" value="UniProtKB-SubCell"/>
</dbReference>
<feature type="domain" description="FMN-binding" evidence="7">
    <location>
        <begin position="123"/>
        <end position="215"/>
    </location>
</feature>